<dbReference type="SUPFAM" id="SSF55347">
    <property type="entry name" value="Glyceraldehyde-3-phosphate dehydrogenase-like, C-terminal domain"/>
    <property type="match status" value="1"/>
</dbReference>
<feature type="binding site" evidence="5">
    <location>
        <position position="34"/>
    </location>
    <ligand>
        <name>NAD(+)</name>
        <dbReference type="ChEBI" id="CHEBI:57540"/>
    </ligand>
</feature>
<dbReference type="GO" id="GO:0050661">
    <property type="term" value="F:NADP binding"/>
    <property type="evidence" value="ECO:0007669"/>
    <property type="project" value="InterPro"/>
</dbReference>
<dbReference type="RefSeq" id="WP_099480339.1">
    <property type="nucleotide sequence ID" value="NZ_CP016809.1"/>
</dbReference>
<feature type="binding site" evidence="4">
    <location>
        <position position="234"/>
    </location>
    <ligand>
        <name>D-glyceraldehyde 3-phosphate</name>
        <dbReference type="ChEBI" id="CHEBI:59776"/>
    </ligand>
</feature>
<dbReference type="AlphaFoldDB" id="A0A1B2E8S3"/>
<evidence type="ECO:0000259" key="9">
    <source>
        <dbReference type="SMART" id="SM00846"/>
    </source>
</evidence>
<keyword evidence="5" id="KW-0547">Nucleotide-binding</keyword>
<dbReference type="GO" id="GO:0016620">
    <property type="term" value="F:oxidoreductase activity, acting on the aldehyde or oxo group of donors, NAD or NADP as acceptor"/>
    <property type="evidence" value="ECO:0007669"/>
    <property type="project" value="InterPro"/>
</dbReference>
<dbReference type="Pfam" id="PF02800">
    <property type="entry name" value="Gp_dh_C"/>
    <property type="match status" value="1"/>
</dbReference>
<feature type="domain" description="Glyceraldehyde 3-phosphate dehydrogenase NAD(P) binding" evidence="9">
    <location>
        <begin position="3"/>
        <end position="151"/>
    </location>
</feature>
<evidence type="ECO:0000313" key="10">
    <source>
        <dbReference type="EMBL" id="ANY76317.1"/>
    </source>
</evidence>
<keyword evidence="5" id="KW-0520">NAD</keyword>
<dbReference type="NCBIfam" id="TIGR01534">
    <property type="entry name" value="GAPDH-I"/>
    <property type="match status" value="1"/>
</dbReference>
<evidence type="ECO:0000256" key="7">
    <source>
        <dbReference type="RuleBase" id="RU000397"/>
    </source>
</evidence>
<dbReference type="Pfam" id="PF00044">
    <property type="entry name" value="Gp_dh_N"/>
    <property type="match status" value="1"/>
</dbReference>
<evidence type="ECO:0000256" key="5">
    <source>
        <dbReference type="PIRSR" id="PIRSR000149-3"/>
    </source>
</evidence>
<dbReference type="InterPro" id="IPR020829">
    <property type="entry name" value="GlycerAld_3-P_DH_cat"/>
</dbReference>
<protein>
    <recommendedName>
        <fullName evidence="8">Glyceraldehyde-3-phosphate dehydrogenase</fullName>
        <ecNumber evidence="8">1.2.1.-</ecNumber>
    </recommendedName>
</protein>
<dbReference type="Gene3D" id="3.40.50.720">
    <property type="entry name" value="NAD(P)-binding Rossmann-like Domain"/>
    <property type="match status" value="1"/>
</dbReference>
<dbReference type="SMART" id="SM00846">
    <property type="entry name" value="Gp_dh_N"/>
    <property type="match status" value="1"/>
</dbReference>
<name>A0A1B2E8S3_9BACL</name>
<dbReference type="InterPro" id="IPR036291">
    <property type="entry name" value="NAD(P)-bd_dom_sf"/>
</dbReference>
<dbReference type="PRINTS" id="PR00078">
    <property type="entry name" value="G3PDHDRGNASE"/>
</dbReference>
<dbReference type="CDD" id="cd05214">
    <property type="entry name" value="GAPDH_I_N"/>
    <property type="match status" value="1"/>
</dbReference>
<dbReference type="GO" id="GO:0006006">
    <property type="term" value="P:glucose metabolic process"/>
    <property type="evidence" value="ECO:0007669"/>
    <property type="project" value="InterPro"/>
</dbReference>
<proteinExistence type="inferred from homology"/>
<feature type="binding site" evidence="5">
    <location>
        <begin position="12"/>
        <end position="13"/>
    </location>
    <ligand>
        <name>NAD(+)</name>
        <dbReference type="ChEBI" id="CHEBI:57540"/>
    </ligand>
</feature>
<dbReference type="EMBL" id="CP016809">
    <property type="protein sequence ID" value="ANY76317.1"/>
    <property type="molecule type" value="Genomic_DNA"/>
</dbReference>
<dbReference type="CDD" id="cd18126">
    <property type="entry name" value="GAPDH_I_C"/>
    <property type="match status" value="1"/>
</dbReference>
<dbReference type="Gene3D" id="3.30.360.10">
    <property type="entry name" value="Dihydrodipicolinate Reductase, domain 2"/>
    <property type="match status" value="1"/>
</dbReference>
<comment type="similarity">
    <text evidence="1 7">Belongs to the glyceraldehyde-3-phosphate dehydrogenase family.</text>
</comment>
<sequence>MAINIAINGFGRIGRLAFRQLFDTDGYRVAAINDLTSPQMLAHLLKHDTTQGRYEAKIGYSENSLNVNGVDIPIYTEKDPGKLPWKELQIDVVLECTGFFASKKASAAHIEAGAKKVLISTTAGKDVPTIVFGINEHTLTKNDTIVSAASCTTNCLAPMAYFLNELAPIKKGFMTTIHAYTNDQNTLDGPHAKVDLRRARSAAGNIIPTSTGAAKAIGLVIPSLDGKLDGTSQRVPVMAGSLTELTAVVGGSVTAEQVNKKMEQSQSDEYGYTDEQLVSSDIIGMTYGSLFDATQTKVTELGTDTLVKIAAWYDNENSFTSQLVRTAKYLAQL</sequence>
<dbReference type="InterPro" id="IPR020831">
    <property type="entry name" value="GlycerAld/Erythrose_P_DH"/>
</dbReference>
<evidence type="ECO:0000256" key="4">
    <source>
        <dbReference type="PIRSR" id="PIRSR000149-2"/>
    </source>
</evidence>
<dbReference type="FunFam" id="3.40.50.720:FF:000001">
    <property type="entry name" value="Glyceraldehyde-3-phosphate dehydrogenase"/>
    <property type="match status" value="1"/>
</dbReference>
<evidence type="ECO:0000256" key="2">
    <source>
        <dbReference type="ARBA" id="ARBA00023002"/>
    </source>
</evidence>
<dbReference type="PROSITE" id="PS00071">
    <property type="entry name" value="GAPDH"/>
    <property type="match status" value="1"/>
</dbReference>
<feature type="binding site" evidence="5">
    <location>
        <position position="315"/>
    </location>
    <ligand>
        <name>NAD(+)</name>
        <dbReference type="ChEBI" id="CHEBI:57540"/>
    </ligand>
</feature>
<dbReference type="InterPro" id="IPR006424">
    <property type="entry name" value="Glyceraldehyde-3-P_DH_1"/>
</dbReference>
<dbReference type="SUPFAM" id="SSF51735">
    <property type="entry name" value="NAD(P)-binding Rossmann-fold domains"/>
    <property type="match status" value="1"/>
</dbReference>
<feature type="site" description="Activates thiol group during catalysis" evidence="6">
    <location>
        <position position="178"/>
    </location>
</feature>
<evidence type="ECO:0000256" key="8">
    <source>
        <dbReference type="RuleBase" id="RU361160"/>
    </source>
</evidence>
<feature type="binding site" evidence="4">
    <location>
        <begin position="211"/>
        <end position="212"/>
    </location>
    <ligand>
        <name>D-glyceraldehyde 3-phosphate</name>
        <dbReference type="ChEBI" id="CHEBI:59776"/>
    </ligand>
</feature>
<evidence type="ECO:0000256" key="6">
    <source>
        <dbReference type="PIRSR" id="PIRSR000149-4"/>
    </source>
</evidence>
<feature type="binding site" evidence="5">
    <location>
        <position position="120"/>
    </location>
    <ligand>
        <name>NAD(+)</name>
        <dbReference type="ChEBI" id="CHEBI:57540"/>
    </ligand>
</feature>
<dbReference type="InterPro" id="IPR020828">
    <property type="entry name" value="GlycerAld_3-P_DH_NAD(P)-bd"/>
</dbReference>
<feature type="active site" description="Nucleophile" evidence="3">
    <location>
        <position position="151"/>
    </location>
</feature>
<feature type="binding site" evidence="4">
    <location>
        <begin position="150"/>
        <end position="152"/>
    </location>
    <ligand>
        <name>D-glyceraldehyde 3-phosphate</name>
        <dbReference type="ChEBI" id="CHEBI:59776"/>
    </ligand>
</feature>
<accession>A0A1B2E8S3</accession>
<dbReference type="InterPro" id="IPR020830">
    <property type="entry name" value="GlycerAld_3-P_DH_AS"/>
</dbReference>
<dbReference type="PANTHER" id="PTHR43148">
    <property type="entry name" value="GLYCERALDEHYDE-3-PHOSPHATE DEHYDROGENASE 2"/>
    <property type="match status" value="1"/>
</dbReference>
<dbReference type="FunFam" id="3.30.360.10:FF:000002">
    <property type="entry name" value="Glyceraldehyde-3-phosphate dehydrogenase"/>
    <property type="match status" value="1"/>
</dbReference>
<keyword evidence="2 8" id="KW-0560">Oxidoreductase</keyword>
<dbReference type="KEGG" id="pib:BBD41_29175"/>
<evidence type="ECO:0000256" key="3">
    <source>
        <dbReference type="PIRSR" id="PIRSR000149-1"/>
    </source>
</evidence>
<reference evidence="10" key="1">
    <citation type="submission" date="2016-08" db="EMBL/GenBank/DDBJ databases">
        <title>Complete Genome Seqeunce of Paenibacillus sp. nov. IHBB 9852 from high altitute lake of Indian trans-Himalayas.</title>
        <authorList>
            <person name="Kiran S."/>
            <person name="Swarnkar M.K."/>
            <person name="Rana A."/>
            <person name="Tewari R."/>
            <person name="Gulati A."/>
        </authorList>
    </citation>
    <scope>NUCLEOTIDE SEQUENCE [LARGE SCALE GENOMIC DNA]</scope>
    <source>
        <strain evidence="10">IHBB 9852</strain>
    </source>
</reference>
<evidence type="ECO:0000256" key="1">
    <source>
        <dbReference type="ARBA" id="ARBA00007406"/>
    </source>
</evidence>
<feature type="binding site" evidence="4">
    <location>
        <position position="181"/>
    </location>
    <ligand>
        <name>D-glyceraldehyde 3-phosphate</name>
        <dbReference type="ChEBI" id="CHEBI:59776"/>
    </ligand>
</feature>
<dbReference type="PIRSF" id="PIRSF000149">
    <property type="entry name" value="GAP_DH"/>
    <property type="match status" value="1"/>
</dbReference>
<dbReference type="GO" id="GO:0051287">
    <property type="term" value="F:NAD binding"/>
    <property type="evidence" value="ECO:0007669"/>
    <property type="project" value="InterPro"/>
</dbReference>
<gene>
    <name evidence="10" type="ORF">BBD41_29175</name>
</gene>
<organism evidence="10">
    <name type="scientific">Paenibacillus ihbetae</name>
    <dbReference type="NCBI Taxonomy" id="1870820"/>
    <lineage>
        <taxon>Bacteria</taxon>
        <taxon>Bacillati</taxon>
        <taxon>Bacillota</taxon>
        <taxon>Bacilli</taxon>
        <taxon>Bacillales</taxon>
        <taxon>Paenibacillaceae</taxon>
        <taxon>Paenibacillus</taxon>
    </lineage>
</organism>
<dbReference type="EC" id="1.2.1.-" evidence="8"/>